<comment type="caution">
    <text evidence="1">The sequence shown here is derived from an EMBL/GenBank/DDBJ whole genome shotgun (WGS) entry which is preliminary data.</text>
</comment>
<organism evidence="1 2">
    <name type="scientific">Opisthorchis felineus</name>
    <dbReference type="NCBI Taxonomy" id="147828"/>
    <lineage>
        <taxon>Eukaryota</taxon>
        <taxon>Metazoa</taxon>
        <taxon>Spiralia</taxon>
        <taxon>Lophotrochozoa</taxon>
        <taxon>Platyhelminthes</taxon>
        <taxon>Trematoda</taxon>
        <taxon>Digenea</taxon>
        <taxon>Opisthorchiida</taxon>
        <taxon>Opisthorchiata</taxon>
        <taxon>Opisthorchiidae</taxon>
        <taxon>Opisthorchis</taxon>
    </lineage>
</organism>
<dbReference type="AlphaFoldDB" id="A0A4S2LDQ3"/>
<evidence type="ECO:0008006" key="3">
    <source>
        <dbReference type="Google" id="ProtNLM"/>
    </source>
</evidence>
<dbReference type="EMBL" id="SJOL01007889">
    <property type="protein sequence ID" value="TGZ61615.1"/>
    <property type="molecule type" value="Genomic_DNA"/>
</dbReference>
<evidence type="ECO:0000313" key="1">
    <source>
        <dbReference type="EMBL" id="TGZ61615.1"/>
    </source>
</evidence>
<gene>
    <name evidence="1" type="ORF">CRM22_007915</name>
</gene>
<dbReference type="OrthoDB" id="10056424at2759"/>
<name>A0A4S2LDQ3_OPIFE</name>
<accession>A0A4S2LDQ3</accession>
<dbReference type="Proteomes" id="UP000308267">
    <property type="component" value="Unassembled WGS sequence"/>
</dbReference>
<keyword evidence="2" id="KW-1185">Reference proteome</keyword>
<sequence length="299" mass="33023">MCPEFNWPYHHQGRFALVPTLRCGHSIIVTSGATWTVYPVPSRWLRRKARHPFRPSTIFTAGHLDPLVLPVGQTTVEWCLPGTFFNRNERPGKSADECAGALRDLAARAYPEELQNIRDAHAAHRFMASVRNVELRAKFRQKENRTLYEAVQLARNYEHLYNCDNPARSPVPSFPTAQCQWQVPRTPIGYNANSRNCFYCARFGKNARRCGHNSPNGGSQLSATTPTESARQVSPLLITGQLNSKHVSILVNTGASPSFASRQLLGTLDGRCSVIPSLGSTCFADLVALSLSAGESTGT</sequence>
<reference evidence="1 2" key="1">
    <citation type="journal article" date="2019" name="BMC Genomics">
        <title>New insights from Opisthorchis felineus genome: update on genomics of the epidemiologically important liver flukes.</title>
        <authorList>
            <person name="Ershov N.I."/>
            <person name="Mordvinov V.A."/>
            <person name="Prokhortchouk E.B."/>
            <person name="Pakharukova M.Y."/>
            <person name="Gunbin K.V."/>
            <person name="Ustyantsev K."/>
            <person name="Genaev M.A."/>
            <person name="Blinov A.G."/>
            <person name="Mazur A."/>
            <person name="Boulygina E."/>
            <person name="Tsygankova S."/>
            <person name="Khrameeva E."/>
            <person name="Chekanov N."/>
            <person name="Fan G."/>
            <person name="Xiao A."/>
            <person name="Zhang H."/>
            <person name="Xu X."/>
            <person name="Yang H."/>
            <person name="Solovyev V."/>
            <person name="Lee S.M."/>
            <person name="Liu X."/>
            <person name="Afonnikov D.A."/>
            <person name="Skryabin K.G."/>
        </authorList>
    </citation>
    <scope>NUCLEOTIDE SEQUENCE [LARGE SCALE GENOMIC DNA]</scope>
    <source>
        <strain evidence="1">AK-0245</strain>
        <tissue evidence="1">Whole organism</tissue>
    </source>
</reference>
<protein>
    <recommendedName>
        <fullName evidence="3">Peptidase A2 domain-containing protein</fullName>
    </recommendedName>
</protein>
<evidence type="ECO:0000313" key="2">
    <source>
        <dbReference type="Proteomes" id="UP000308267"/>
    </source>
</evidence>
<proteinExistence type="predicted"/>